<dbReference type="EMBL" id="CP014639">
    <property type="protein sequence ID" value="ANH78771.1"/>
    <property type="molecule type" value="Genomic_DNA"/>
</dbReference>
<keyword evidence="7" id="KW-1185">Reference proteome</keyword>
<dbReference type="Pfam" id="PF02646">
    <property type="entry name" value="RmuC"/>
    <property type="match status" value="1"/>
</dbReference>
<dbReference type="InterPro" id="IPR003798">
    <property type="entry name" value="DNA_recombination_RmuC"/>
</dbReference>
<evidence type="ECO:0000313" key="6">
    <source>
        <dbReference type="EMBL" id="ANH78771.1"/>
    </source>
</evidence>
<dbReference type="AlphaFoldDB" id="A0A1A9HWG8"/>
<evidence type="ECO:0000256" key="4">
    <source>
        <dbReference type="ARBA" id="ARBA00023172"/>
    </source>
</evidence>
<keyword evidence="4" id="KW-0233">DNA recombination</keyword>
<evidence type="ECO:0000313" key="7">
    <source>
        <dbReference type="Proteomes" id="UP000078162"/>
    </source>
</evidence>
<comment type="similarity">
    <text evidence="2">Belongs to the RmuC family.</text>
</comment>
<dbReference type="PANTHER" id="PTHR30563:SF0">
    <property type="entry name" value="DNA RECOMBINATION PROTEIN RMUC"/>
    <property type="match status" value="1"/>
</dbReference>
<keyword evidence="5" id="KW-0472">Membrane</keyword>
<dbReference type="OrthoDB" id="370725at2"/>
<evidence type="ECO:0000256" key="2">
    <source>
        <dbReference type="ARBA" id="ARBA00009840"/>
    </source>
</evidence>
<dbReference type="Proteomes" id="UP000078162">
    <property type="component" value="Chromosome"/>
</dbReference>
<dbReference type="KEGG" id="csaz:Cs308_0601"/>
<keyword evidence="3" id="KW-0175">Coiled coil</keyword>
<dbReference type="PATRIC" id="fig|1806891.3.peg.592"/>
<sequence length="416" mass="47951">MDLYFHFAYGIFSLIAFAMGGVLTFCHYAKKKRYYLQNIQQLEHKNQLLQTSLDLSRHQEQLIEDFSNRLAVSSHNLIKNMQEEAQSYFSEQSKSFESILSPVQTTLTTFKENLQTFETKHAEDRGTLKEQMTRLLEIETKLQRETQALTDVLKHPGSRGRWGEIQLERILELSGMLKYCDYDTQTTSTQGTARADMIIRLPQDRCLIIDAKAPLSDAYFSLENTDKNDLVNKIKEHIKTLKSKSYWDKFHHSPEYVILFLPGESMFNDAIRLAPELIEIGAASNVILSGPLTLLALLKTIAYMWKQENLQKQIQEIGLLGKELHHRLYIVFGHFHKIGKHLNHAVHSYNDMATSFQHRVFPTLRKFEGLETSSSMHQIEDPIFIQGLASSFLSPHADEDLTTLKSSLDQEEELPL</sequence>
<protein>
    <submittedName>
        <fullName evidence="6">DNA recombination protein RmuC</fullName>
    </submittedName>
</protein>
<accession>A0A1A9HWG8</accession>
<gene>
    <name evidence="6" type="ORF">Cs308_0601</name>
</gene>
<dbReference type="GO" id="GO:0006310">
    <property type="term" value="P:DNA recombination"/>
    <property type="evidence" value="ECO:0007669"/>
    <property type="project" value="UniProtKB-KW"/>
</dbReference>
<evidence type="ECO:0000256" key="5">
    <source>
        <dbReference type="SAM" id="Phobius"/>
    </source>
</evidence>
<feature type="transmembrane region" description="Helical" evidence="5">
    <location>
        <begin position="6"/>
        <end position="29"/>
    </location>
</feature>
<dbReference type="PANTHER" id="PTHR30563">
    <property type="entry name" value="DNA RECOMBINATION PROTEIN RMUC"/>
    <property type="match status" value="1"/>
</dbReference>
<name>A0A1A9HWG8_9CHLA</name>
<keyword evidence="5" id="KW-1133">Transmembrane helix</keyword>
<keyword evidence="5" id="KW-0812">Transmembrane</keyword>
<organism evidence="6 7">
    <name type="scientific">Candidatus Chlamydia sanziniae</name>
    <dbReference type="NCBI Taxonomy" id="1806891"/>
    <lineage>
        <taxon>Bacteria</taxon>
        <taxon>Pseudomonadati</taxon>
        <taxon>Chlamydiota</taxon>
        <taxon>Chlamydiia</taxon>
        <taxon>Chlamydiales</taxon>
        <taxon>Chlamydiaceae</taxon>
        <taxon>Chlamydia/Chlamydophila group</taxon>
        <taxon>Chlamydia</taxon>
    </lineage>
</organism>
<evidence type="ECO:0000256" key="1">
    <source>
        <dbReference type="ARBA" id="ARBA00003416"/>
    </source>
</evidence>
<proteinExistence type="inferred from homology"/>
<comment type="function">
    <text evidence="1">Involved in DNA recombination.</text>
</comment>
<evidence type="ECO:0000256" key="3">
    <source>
        <dbReference type="ARBA" id="ARBA00023054"/>
    </source>
</evidence>
<dbReference type="STRING" id="1806891.Cs308_0601"/>
<reference evidence="6 7" key="1">
    <citation type="submission" date="2016-03" db="EMBL/GenBank/DDBJ databases">
        <title>Culture-independent genomics supports pathogen discovery for uncultivable bacteria within the genus Chlamydia.</title>
        <authorList>
            <person name="Taylor-Brown A."/>
            <person name="Bachmann N.L."/>
            <person name="Borel N."/>
            <person name="Polkinghorne A."/>
        </authorList>
    </citation>
    <scope>NUCLEOTIDE SEQUENCE [LARGE SCALE GENOMIC DNA]</scope>
    <source>
        <strain evidence="6 7">2742-308</strain>
    </source>
</reference>